<organism evidence="3 4">
    <name type="scientific">Tessaracoccus flavus</name>
    <dbReference type="NCBI Taxonomy" id="1610493"/>
    <lineage>
        <taxon>Bacteria</taxon>
        <taxon>Bacillati</taxon>
        <taxon>Actinomycetota</taxon>
        <taxon>Actinomycetes</taxon>
        <taxon>Propionibacteriales</taxon>
        <taxon>Propionibacteriaceae</taxon>
        <taxon>Tessaracoccus</taxon>
    </lineage>
</organism>
<evidence type="ECO:0000256" key="1">
    <source>
        <dbReference type="SAM" id="MobiDB-lite"/>
    </source>
</evidence>
<dbReference type="AlphaFoldDB" id="A0A1Q2CFS5"/>
<reference evidence="3 4" key="1">
    <citation type="journal article" date="2016" name="Int. J. Syst. Evol. Microbiol.">
        <title>Tessaracoccus flavus sp. nov., isolated from the drainage system of a lindane-producing factory.</title>
        <authorList>
            <person name="Kumari R."/>
            <person name="Singh P."/>
            <person name="Schumann P."/>
            <person name="Lal R."/>
        </authorList>
    </citation>
    <scope>NUCLEOTIDE SEQUENCE [LARGE SCALE GENOMIC DNA]</scope>
    <source>
        <strain evidence="3 4">RP1T</strain>
    </source>
</reference>
<evidence type="ECO:0000313" key="3">
    <source>
        <dbReference type="EMBL" id="AQP44947.1"/>
    </source>
</evidence>
<keyword evidence="4" id="KW-1185">Reference proteome</keyword>
<dbReference type="Proteomes" id="UP000188324">
    <property type="component" value="Chromosome"/>
</dbReference>
<dbReference type="EMBL" id="CP019605">
    <property type="protein sequence ID" value="AQP44947.1"/>
    <property type="molecule type" value="Genomic_DNA"/>
</dbReference>
<keyword evidence="2" id="KW-0812">Transmembrane</keyword>
<evidence type="ECO:0000313" key="4">
    <source>
        <dbReference type="Proteomes" id="UP000188324"/>
    </source>
</evidence>
<dbReference type="KEGG" id="tfl:RPIT_09240"/>
<proteinExistence type="predicted"/>
<feature type="region of interest" description="Disordered" evidence="1">
    <location>
        <begin position="1"/>
        <end position="34"/>
    </location>
</feature>
<keyword evidence="2" id="KW-1133">Transmembrane helix</keyword>
<feature type="transmembrane region" description="Helical" evidence="2">
    <location>
        <begin position="190"/>
        <end position="212"/>
    </location>
</feature>
<gene>
    <name evidence="3" type="ORF">RPIT_09240</name>
</gene>
<feature type="transmembrane region" description="Helical" evidence="2">
    <location>
        <begin position="58"/>
        <end position="82"/>
    </location>
</feature>
<feature type="transmembrane region" description="Helical" evidence="2">
    <location>
        <begin position="102"/>
        <end position="124"/>
    </location>
</feature>
<keyword evidence="2" id="KW-0472">Membrane</keyword>
<name>A0A1Q2CFS5_9ACTN</name>
<evidence type="ECO:0000256" key="2">
    <source>
        <dbReference type="SAM" id="Phobius"/>
    </source>
</evidence>
<sequence>MNGRDEDVFKQPDGHAARRAARDSDGPVYDELDGPVLRPEPVGLSGLWRRRIAQGLVWVGRAVMVAWPLGFVVTRLTSGIWMSASSEDGLPVHPITDVMMGLSFIFAMGVPVFLLPVASGVWLYPRGDGTVRVPTVLGTRVLEADSVSTRPLFELPGRGWGITVTLVRDRTSRWFLMADSGLWHDEEGSIVLGMLAILAWSAVTVLVWAVLIELTFLGTPSH</sequence>
<protein>
    <submittedName>
        <fullName evidence="3">Uncharacterized protein</fullName>
    </submittedName>
</protein>
<accession>A0A1Q2CFS5</accession>
<dbReference type="STRING" id="1610493.RPIT_09240"/>
<feature type="compositionally biased region" description="Basic and acidic residues" evidence="1">
    <location>
        <begin position="1"/>
        <end position="25"/>
    </location>
</feature>